<keyword evidence="1" id="KW-0620">Polyamine biosynthesis</keyword>
<reference evidence="2 3" key="1">
    <citation type="journal article" date="2009" name="Environ. Microbiol.">
        <title>Genome sequence of Desulfobacterium autotrophicum HRM2, a marine sulfate reducer oxidizing organic carbon completely to carbon dioxide.</title>
        <authorList>
            <person name="Strittmatter A.W."/>
            <person name="Liesegang H."/>
            <person name="Rabus R."/>
            <person name="Decker I."/>
            <person name="Amann J."/>
            <person name="Andres S."/>
            <person name="Henne A."/>
            <person name="Fricke W.F."/>
            <person name="Martinez-Arias R."/>
            <person name="Bartels D."/>
            <person name="Goesmann A."/>
            <person name="Krause L."/>
            <person name="Puehler A."/>
            <person name="Klenk H.P."/>
            <person name="Richter M."/>
            <person name="Schuler M."/>
            <person name="Gloeckner F.O."/>
            <person name="Meyerdierks A."/>
            <person name="Gottschalk G."/>
            <person name="Amann R."/>
        </authorList>
    </citation>
    <scope>NUCLEOTIDE SEQUENCE [LARGE SCALE GENOMIC DNA]</scope>
    <source>
        <strain evidence="3">ATCC 43914 / DSM 3382 / HRM2</strain>
    </source>
</reference>
<dbReference type="HOGENOM" id="CLU_101666_0_0_7"/>
<gene>
    <name evidence="2" type="ordered locus">HRM2_45350</name>
</gene>
<sequence length="228" mass="24771">MALPWKVVDQFITQDEGILELRQRGKNDFLILVGTQVLMNSMAQRSEMALGELGAAPLQNHPAPRILVGGLGMGITLRAVLNTLPLTAEVVVFELNPQIVTWCRGPLAELTNGAVTDPRVLVEIKDVAKGIEDAAMGESDHRFDAIILDLYRGPHPRTDKIADPFYGSRAIERSFKALNPGGTLAVWGENHDEGFIKRLAQAGFSVAFKRVGKGGYCHAVFLATKKGA</sequence>
<dbReference type="SUPFAM" id="SSF53335">
    <property type="entry name" value="S-adenosyl-L-methionine-dependent methyltransferases"/>
    <property type="match status" value="1"/>
</dbReference>
<dbReference type="KEGG" id="dat:HRM2_45350"/>
<accession>C0QG12</accession>
<evidence type="ECO:0000313" key="2">
    <source>
        <dbReference type="EMBL" id="ACN17591.1"/>
    </source>
</evidence>
<dbReference type="PANTHER" id="PTHR43317">
    <property type="entry name" value="THERMOSPERMINE SYNTHASE ACAULIS5"/>
    <property type="match status" value="1"/>
</dbReference>
<dbReference type="EMBL" id="CP001087">
    <property type="protein sequence ID" value="ACN17591.1"/>
    <property type="molecule type" value="Genomic_DNA"/>
</dbReference>
<dbReference type="AlphaFoldDB" id="C0QG12"/>
<dbReference type="InterPro" id="IPR029063">
    <property type="entry name" value="SAM-dependent_MTases_sf"/>
</dbReference>
<protein>
    <recommendedName>
        <fullName evidence="4">Spermidine synthase</fullName>
    </recommendedName>
</protein>
<dbReference type="RefSeq" id="WP_015906305.1">
    <property type="nucleotide sequence ID" value="NC_012108.1"/>
</dbReference>
<dbReference type="STRING" id="177437.HRM2_45350"/>
<dbReference type="Proteomes" id="UP000000442">
    <property type="component" value="Chromosome"/>
</dbReference>
<keyword evidence="3" id="KW-1185">Reference proteome</keyword>
<name>C0QG12_DESAH</name>
<dbReference type="eggNOG" id="COG0421">
    <property type="taxonomic scope" value="Bacteria"/>
</dbReference>
<proteinExistence type="predicted"/>
<dbReference type="OrthoDB" id="9793351at2"/>
<evidence type="ECO:0000313" key="3">
    <source>
        <dbReference type="Proteomes" id="UP000000442"/>
    </source>
</evidence>
<dbReference type="Gene3D" id="3.40.50.150">
    <property type="entry name" value="Vaccinia Virus protein VP39"/>
    <property type="match status" value="1"/>
</dbReference>
<organism evidence="2 3">
    <name type="scientific">Desulforapulum autotrophicum (strain ATCC 43914 / DSM 3382 / VKM B-1955 / HRM2)</name>
    <name type="common">Desulfobacterium autotrophicum</name>
    <dbReference type="NCBI Taxonomy" id="177437"/>
    <lineage>
        <taxon>Bacteria</taxon>
        <taxon>Pseudomonadati</taxon>
        <taxon>Thermodesulfobacteriota</taxon>
        <taxon>Desulfobacteria</taxon>
        <taxon>Desulfobacterales</taxon>
        <taxon>Desulfobacteraceae</taxon>
        <taxon>Desulforapulum</taxon>
    </lineage>
</organism>
<evidence type="ECO:0008006" key="4">
    <source>
        <dbReference type="Google" id="ProtNLM"/>
    </source>
</evidence>
<evidence type="ECO:0000256" key="1">
    <source>
        <dbReference type="ARBA" id="ARBA00023115"/>
    </source>
</evidence>
<dbReference type="GO" id="GO:0006596">
    <property type="term" value="P:polyamine biosynthetic process"/>
    <property type="evidence" value="ECO:0007669"/>
    <property type="project" value="UniProtKB-KW"/>
</dbReference>
<dbReference type="PANTHER" id="PTHR43317:SF3">
    <property type="entry name" value="BLR2883 PROTEIN"/>
    <property type="match status" value="1"/>
</dbReference>